<protein>
    <submittedName>
        <fullName evidence="2">Uncharacterized protein</fullName>
    </submittedName>
</protein>
<sequence length="62" mass="6244">HDSGAPAASWSVSKSAQTGQSAGSTAGSRRESESAPCNPEQQLSVGESNVVIPSPSYNTGHT</sequence>
<evidence type="ECO:0000313" key="3">
    <source>
        <dbReference type="Proteomes" id="UP000265520"/>
    </source>
</evidence>
<feature type="non-terminal residue" evidence="2">
    <location>
        <position position="1"/>
    </location>
</feature>
<keyword evidence="3" id="KW-1185">Reference proteome</keyword>
<feature type="compositionally biased region" description="Polar residues" evidence="1">
    <location>
        <begin position="10"/>
        <end position="27"/>
    </location>
</feature>
<evidence type="ECO:0000256" key="1">
    <source>
        <dbReference type="SAM" id="MobiDB-lite"/>
    </source>
</evidence>
<dbReference type="Proteomes" id="UP000265520">
    <property type="component" value="Unassembled WGS sequence"/>
</dbReference>
<reference evidence="2 3" key="1">
    <citation type="journal article" date="2018" name="Front. Plant Sci.">
        <title>Red Clover (Trifolium pratense) and Zigzag Clover (T. medium) - A Picture of Genomic Similarities and Differences.</title>
        <authorList>
            <person name="Dluhosova J."/>
            <person name="Istvanek J."/>
            <person name="Nedelnik J."/>
            <person name="Repkova J."/>
        </authorList>
    </citation>
    <scope>NUCLEOTIDE SEQUENCE [LARGE SCALE GENOMIC DNA]</scope>
    <source>
        <strain evidence="3">cv. 10/8</strain>
        <tissue evidence="2">Leaf</tissue>
    </source>
</reference>
<name>A0A392VXK3_9FABA</name>
<dbReference type="EMBL" id="LXQA011293989">
    <property type="protein sequence ID" value="MCI92202.1"/>
    <property type="molecule type" value="Genomic_DNA"/>
</dbReference>
<evidence type="ECO:0000313" key="2">
    <source>
        <dbReference type="EMBL" id="MCI92202.1"/>
    </source>
</evidence>
<organism evidence="2 3">
    <name type="scientific">Trifolium medium</name>
    <dbReference type="NCBI Taxonomy" id="97028"/>
    <lineage>
        <taxon>Eukaryota</taxon>
        <taxon>Viridiplantae</taxon>
        <taxon>Streptophyta</taxon>
        <taxon>Embryophyta</taxon>
        <taxon>Tracheophyta</taxon>
        <taxon>Spermatophyta</taxon>
        <taxon>Magnoliopsida</taxon>
        <taxon>eudicotyledons</taxon>
        <taxon>Gunneridae</taxon>
        <taxon>Pentapetalae</taxon>
        <taxon>rosids</taxon>
        <taxon>fabids</taxon>
        <taxon>Fabales</taxon>
        <taxon>Fabaceae</taxon>
        <taxon>Papilionoideae</taxon>
        <taxon>50 kb inversion clade</taxon>
        <taxon>NPAAA clade</taxon>
        <taxon>Hologalegina</taxon>
        <taxon>IRL clade</taxon>
        <taxon>Trifolieae</taxon>
        <taxon>Trifolium</taxon>
    </lineage>
</organism>
<dbReference type="AlphaFoldDB" id="A0A392VXK3"/>
<accession>A0A392VXK3</accession>
<feature type="region of interest" description="Disordered" evidence="1">
    <location>
        <begin position="1"/>
        <end position="62"/>
    </location>
</feature>
<comment type="caution">
    <text evidence="2">The sequence shown here is derived from an EMBL/GenBank/DDBJ whole genome shotgun (WGS) entry which is preliminary data.</text>
</comment>
<proteinExistence type="predicted"/>